<dbReference type="AlphaFoldDB" id="A0A556U4Y5"/>
<sequence length="103" mass="11224">MHVACADKMEYTVELRGAQGVMMRCSQDSDAGLALILLLIIHPHSLMLSASKAACSAIATGLNEAKRSVDWQWNPAGPHRNGCLTHPALLVRYRPAVCLWTPD</sequence>
<gene>
    <name evidence="1" type="ORF">Baya_6088</name>
</gene>
<keyword evidence="2" id="KW-1185">Reference proteome</keyword>
<organism evidence="1 2">
    <name type="scientific">Bagarius yarrelli</name>
    <name type="common">Goonch</name>
    <name type="synonym">Bagrus yarrelli</name>
    <dbReference type="NCBI Taxonomy" id="175774"/>
    <lineage>
        <taxon>Eukaryota</taxon>
        <taxon>Metazoa</taxon>
        <taxon>Chordata</taxon>
        <taxon>Craniata</taxon>
        <taxon>Vertebrata</taxon>
        <taxon>Euteleostomi</taxon>
        <taxon>Actinopterygii</taxon>
        <taxon>Neopterygii</taxon>
        <taxon>Teleostei</taxon>
        <taxon>Ostariophysi</taxon>
        <taxon>Siluriformes</taxon>
        <taxon>Sisoridae</taxon>
        <taxon>Sisorinae</taxon>
        <taxon>Bagarius</taxon>
    </lineage>
</organism>
<proteinExistence type="predicted"/>
<protein>
    <submittedName>
        <fullName evidence="1">Uncharacterized protein</fullName>
    </submittedName>
</protein>
<evidence type="ECO:0000313" key="1">
    <source>
        <dbReference type="EMBL" id="TSM77338.1"/>
    </source>
</evidence>
<accession>A0A556U4Y5</accession>
<comment type="caution">
    <text evidence="1">The sequence shown here is derived from an EMBL/GenBank/DDBJ whole genome shotgun (WGS) entry which is preliminary data.</text>
</comment>
<evidence type="ECO:0000313" key="2">
    <source>
        <dbReference type="Proteomes" id="UP000319801"/>
    </source>
</evidence>
<name>A0A556U4Y5_BAGYA</name>
<dbReference type="Proteomes" id="UP000319801">
    <property type="component" value="Unassembled WGS sequence"/>
</dbReference>
<reference evidence="1 2" key="1">
    <citation type="journal article" date="2019" name="Genome Biol. Evol.">
        <title>Whole-Genome Sequencing of the Giant Devil Catfish, Bagarius yarrelli.</title>
        <authorList>
            <person name="Jiang W."/>
            <person name="Lv Y."/>
            <person name="Cheng L."/>
            <person name="Yang K."/>
            <person name="Chao B."/>
            <person name="Wang X."/>
            <person name="Li Y."/>
            <person name="Pan X."/>
            <person name="You X."/>
            <person name="Zhang Y."/>
            <person name="Yang J."/>
            <person name="Li J."/>
            <person name="Zhang X."/>
            <person name="Liu S."/>
            <person name="Sun C."/>
            <person name="Yang J."/>
            <person name="Shi Q."/>
        </authorList>
    </citation>
    <scope>NUCLEOTIDE SEQUENCE [LARGE SCALE GENOMIC DNA]</scope>
    <source>
        <strain evidence="1">JWS20170419001</strain>
        <tissue evidence="1">Muscle</tissue>
    </source>
</reference>
<dbReference type="EMBL" id="VCAZ01000049">
    <property type="protein sequence ID" value="TSM77338.1"/>
    <property type="molecule type" value="Genomic_DNA"/>
</dbReference>